<keyword evidence="2" id="KW-1185">Reference proteome</keyword>
<dbReference type="Pfam" id="PF21858">
    <property type="entry name" value="DUF6914"/>
    <property type="match status" value="1"/>
</dbReference>
<name>A0A9P5TMD0_GYMJU</name>
<sequence length="185" mass="21190">MPLNLFNADGNKRRLYMALFHRRASEINSMRWHTALVVMPKTPEGSVKDATLFHIVDKIDGETKKVIWCFDGPQAIYARSHSLAGLVFIGKLKKDVSDEYLHQILNRVPNLHYVEENPNWRCRHWVWDALPLLVGEGVVDKVENISVSGQILWDKLVVLIETYASRRGYIPCCDSEGVEIDIGFN</sequence>
<comment type="caution">
    <text evidence="1">The sequence shown here is derived from an EMBL/GenBank/DDBJ whole genome shotgun (WGS) entry which is preliminary data.</text>
</comment>
<organism evidence="1 2">
    <name type="scientific">Gymnopilus junonius</name>
    <name type="common">Spectacular rustgill mushroom</name>
    <name type="synonym">Gymnopilus spectabilis subsp. junonius</name>
    <dbReference type="NCBI Taxonomy" id="109634"/>
    <lineage>
        <taxon>Eukaryota</taxon>
        <taxon>Fungi</taxon>
        <taxon>Dikarya</taxon>
        <taxon>Basidiomycota</taxon>
        <taxon>Agaricomycotina</taxon>
        <taxon>Agaricomycetes</taxon>
        <taxon>Agaricomycetidae</taxon>
        <taxon>Agaricales</taxon>
        <taxon>Agaricineae</taxon>
        <taxon>Hymenogastraceae</taxon>
        <taxon>Gymnopilus</taxon>
    </lineage>
</organism>
<dbReference type="InterPro" id="IPR054208">
    <property type="entry name" value="DUF6914"/>
</dbReference>
<accession>A0A9P5TMD0</accession>
<protein>
    <submittedName>
        <fullName evidence="1">Uncharacterized protein</fullName>
    </submittedName>
</protein>
<gene>
    <name evidence="1" type="ORF">CPB84DRAFT_1847103</name>
</gene>
<dbReference type="EMBL" id="JADNYJ010000045">
    <property type="protein sequence ID" value="KAF8900864.1"/>
    <property type="molecule type" value="Genomic_DNA"/>
</dbReference>
<dbReference type="OrthoDB" id="2679825at2759"/>
<evidence type="ECO:0000313" key="1">
    <source>
        <dbReference type="EMBL" id="KAF8900864.1"/>
    </source>
</evidence>
<dbReference type="Proteomes" id="UP000724874">
    <property type="component" value="Unassembled WGS sequence"/>
</dbReference>
<reference evidence="1" key="1">
    <citation type="submission" date="2020-11" db="EMBL/GenBank/DDBJ databases">
        <authorList>
            <consortium name="DOE Joint Genome Institute"/>
            <person name="Ahrendt S."/>
            <person name="Riley R."/>
            <person name="Andreopoulos W."/>
            <person name="LaButti K."/>
            <person name="Pangilinan J."/>
            <person name="Ruiz-duenas F.J."/>
            <person name="Barrasa J.M."/>
            <person name="Sanchez-Garcia M."/>
            <person name="Camarero S."/>
            <person name="Miyauchi S."/>
            <person name="Serrano A."/>
            <person name="Linde D."/>
            <person name="Babiker R."/>
            <person name="Drula E."/>
            <person name="Ayuso-Fernandez I."/>
            <person name="Pacheco R."/>
            <person name="Padilla G."/>
            <person name="Ferreira P."/>
            <person name="Barriuso J."/>
            <person name="Kellner H."/>
            <person name="Castanera R."/>
            <person name="Alfaro M."/>
            <person name="Ramirez L."/>
            <person name="Pisabarro A.G."/>
            <person name="Kuo A."/>
            <person name="Tritt A."/>
            <person name="Lipzen A."/>
            <person name="He G."/>
            <person name="Yan M."/>
            <person name="Ng V."/>
            <person name="Cullen D."/>
            <person name="Martin F."/>
            <person name="Rosso M.-N."/>
            <person name="Henrissat B."/>
            <person name="Hibbett D."/>
            <person name="Martinez A.T."/>
            <person name="Grigoriev I.V."/>
        </authorList>
    </citation>
    <scope>NUCLEOTIDE SEQUENCE</scope>
    <source>
        <strain evidence="1">AH 44721</strain>
    </source>
</reference>
<dbReference type="AlphaFoldDB" id="A0A9P5TMD0"/>
<evidence type="ECO:0000313" key="2">
    <source>
        <dbReference type="Proteomes" id="UP000724874"/>
    </source>
</evidence>
<proteinExistence type="predicted"/>